<accession>A0AAW0ECS8</accession>
<dbReference type="Gene3D" id="3.90.1300.10">
    <property type="entry name" value="Amidase signature (AS) domain"/>
    <property type="match status" value="1"/>
</dbReference>
<dbReference type="Proteomes" id="UP001383192">
    <property type="component" value="Unassembled WGS sequence"/>
</dbReference>
<feature type="domain" description="Amidase" evidence="1">
    <location>
        <begin position="29"/>
        <end position="485"/>
    </location>
</feature>
<proteinExistence type="predicted"/>
<evidence type="ECO:0000313" key="2">
    <source>
        <dbReference type="EMBL" id="KAK7062795.1"/>
    </source>
</evidence>
<organism evidence="2 3">
    <name type="scientific">Paramarasmius palmivorus</name>
    <dbReference type="NCBI Taxonomy" id="297713"/>
    <lineage>
        <taxon>Eukaryota</taxon>
        <taxon>Fungi</taxon>
        <taxon>Dikarya</taxon>
        <taxon>Basidiomycota</taxon>
        <taxon>Agaricomycotina</taxon>
        <taxon>Agaricomycetes</taxon>
        <taxon>Agaricomycetidae</taxon>
        <taxon>Agaricales</taxon>
        <taxon>Marasmiineae</taxon>
        <taxon>Marasmiaceae</taxon>
        <taxon>Paramarasmius</taxon>
    </lineage>
</organism>
<dbReference type="InterPro" id="IPR036928">
    <property type="entry name" value="AS_sf"/>
</dbReference>
<keyword evidence="3" id="KW-1185">Reference proteome</keyword>
<comment type="caution">
    <text evidence="2">The sequence shown here is derived from an EMBL/GenBank/DDBJ whole genome shotgun (WGS) entry which is preliminary data.</text>
</comment>
<protein>
    <recommendedName>
        <fullName evidence="1">Amidase domain-containing protein</fullName>
    </recommendedName>
</protein>
<dbReference type="SUPFAM" id="SSF75304">
    <property type="entry name" value="Amidase signature (AS) enzymes"/>
    <property type="match status" value="1"/>
</dbReference>
<reference evidence="2 3" key="1">
    <citation type="submission" date="2024-01" db="EMBL/GenBank/DDBJ databases">
        <title>A draft genome for a cacao thread blight-causing isolate of Paramarasmius palmivorus.</title>
        <authorList>
            <person name="Baruah I.K."/>
            <person name="Bukari Y."/>
            <person name="Amoako-Attah I."/>
            <person name="Meinhardt L.W."/>
            <person name="Bailey B.A."/>
            <person name="Cohen S.P."/>
        </authorList>
    </citation>
    <scope>NUCLEOTIDE SEQUENCE [LARGE SCALE GENOMIC DNA]</scope>
    <source>
        <strain evidence="2 3">GH-12</strain>
    </source>
</reference>
<dbReference type="PANTHER" id="PTHR42678">
    <property type="entry name" value="AMIDASE"/>
    <property type="match status" value="1"/>
</dbReference>
<evidence type="ECO:0000259" key="1">
    <source>
        <dbReference type="Pfam" id="PF01425"/>
    </source>
</evidence>
<dbReference type="InterPro" id="IPR023631">
    <property type="entry name" value="Amidase_dom"/>
</dbReference>
<dbReference type="AlphaFoldDB" id="A0AAW0ECS8"/>
<name>A0AAW0ECS8_9AGAR</name>
<dbReference type="Pfam" id="PF01425">
    <property type="entry name" value="Amidase"/>
    <property type="match status" value="1"/>
</dbReference>
<gene>
    <name evidence="2" type="ORF">VNI00_000286</name>
</gene>
<evidence type="ECO:0000313" key="3">
    <source>
        <dbReference type="Proteomes" id="UP001383192"/>
    </source>
</evidence>
<dbReference type="EMBL" id="JAYKXP010000001">
    <property type="protein sequence ID" value="KAK7062795.1"/>
    <property type="molecule type" value="Genomic_DNA"/>
</dbReference>
<dbReference type="PANTHER" id="PTHR42678:SF34">
    <property type="entry name" value="OS04G0183300 PROTEIN"/>
    <property type="match status" value="1"/>
</dbReference>
<sequence>MAQDFPDLYEAGIFELQEALDNGRFISVDLVKAYLARIQEVNGSVRAVLETNPIVLEQAEALDAERREKGKRTEMHGIPVLLKDNIATISSEGMQTTAGSLALLNAVVPGDAGVVERLRDAGAIILGKTNMSELAHFRGNVPCGWSARGGQCISAYHPQGDPCGSSSGSGVAASIGLATVTIGTETSGSICFPSSNNNVVGVKPTVGLTSRAGVIPISGVQDTVGPMARSVEDAAIVLSIIAGEDENDGRTLSQPIPVPDYIRALDTRALRGKRIGVPRKNTLSRHLVHDPRMWDAFEEAIRVIEELGATIIDPADLPSAEEMWKEDNHVLNVDFKIELNEYLEWLEHVPTGVRTLADLIKFNRNHADLELPENYEDQSRLIVSEATTGRDHVYGKALARNLELGAIRGIDAVFKEHNLDALVLPGIDSAGHAALAGYPIVTVPMSFYPDDTPVTQVGPKTVYPAPGLPIGLNFIGSAYSEYDLLGFAYAFEQKTKARLSRKACPFAVPRTQIKDVIGSA</sequence>